<reference evidence="1 2" key="1">
    <citation type="submission" date="2019-05" db="EMBL/GenBank/DDBJ databases">
        <authorList>
            <consortium name="Pathogen Informatics"/>
        </authorList>
    </citation>
    <scope>NUCLEOTIDE SEQUENCE [LARGE SCALE GENOMIC DNA]</scope>
    <source>
        <strain evidence="1 2">NCTC11429</strain>
    </source>
</reference>
<dbReference type="AlphaFoldDB" id="A0A4U9VYA6"/>
<dbReference type="KEGG" id="stha:NCTC11429_03755"/>
<sequence length="73" mass="8238">MKKPARYLILISLIVGLANLPPLRGLCDWLIDTYHYEFANSSGDFYIMAPSAEDFEGVTQRWDGNVTQTVSLD</sequence>
<protein>
    <submittedName>
        <fullName evidence="1">Uncharacterized protein</fullName>
    </submittedName>
</protein>
<gene>
    <name evidence="1" type="ORF">NCTC11429_03755</name>
</gene>
<accession>A0A4U9VYA6</accession>
<dbReference type="EMBL" id="LR590484">
    <property type="protein sequence ID" value="VTR48761.1"/>
    <property type="molecule type" value="Genomic_DNA"/>
</dbReference>
<evidence type="ECO:0000313" key="2">
    <source>
        <dbReference type="Proteomes" id="UP000308196"/>
    </source>
</evidence>
<organism evidence="1 2">
    <name type="scientific">Sphingobacterium thalpophilum</name>
    <dbReference type="NCBI Taxonomy" id="259"/>
    <lineage>
        <taxon>Bacteria</taxon>
        <taxon>Pseudomonadati</taxon>
        <taxon>Bacteroidota</taxon>
        <taxon>Sphingobacteriia</taxon>
        <taxon>Sphingobacteriales</taxon>
        <taxon>Sphingobacteriaceae</taxon>
        <taxon>Sphingobacterium</taxon>
    </lineage>
</organism>
<name>A0A4U9VYA6_9SPHI</name>
<evidence type="ECO:0000313" key="1">
    <source>
        <dbReference type="EMBL" id="VTR48761.1"/>
    </source>
</evidence>
<dbReference type="Proteomes" id="UP000308196">
    <property type="component" value="Chromosome"/>
</dbReference>
<proteinExistence type="predicted"/>